<dbReference type="AlphaFoldDB" id="A0A8S2UBX8"/>
<dbReference type="EMBL" id="CAJOBJ010042918">
    <property type="protein sequence ID" value="CAF4335608.1"/>
    <property type="molecule type" value="Genomic_DNA"/>
</dbReference>
<feature type="coiled-coil region" evidence="1">
    <location>
        <begin position="3"/>
        <end position="40"/>
    </location>
</feature>
<organism evidence="3 4">
    <name type="scientific">Rotaria magnacalcarata</name>
    <dbReference type="NCBI Taxonomy" id="392030"/>
    <lineage>
        <taxon>Eukaryota</taxon>
        <taxon>Metazoa</taxon>
        <taxon>Spiralia</taxon>
        <taxon>Gnathifera</taxon>
        <taxon>Rotifera</taxon>
        <taxon>Eurotatoria</taxon>
        <taxon>Bdelloidea</taxon>
        <taxon>Philodinida</taxon>
        <taxon>Philodinidae</taxon>
        <taxon>Rotaria</taxon>
    </lineage>
</organism>
<dbReference type="EMBL" id="CAJOBH010019362">
    <property type="protein sequence ID" value="CAF4211832.1"/>
    <property type="molecule type" value="Genomic_DNA"/>
</dbReference>
<evidence type="ECO:0000313" key="3">
    <source>
        <dbReference type="EMBL" id="CAF4335608.1"/>
    </source>
</evidence>
<proteinExistence type="predicted"/>
<dbReference type="Proteomes" id="UP000681967">
    <property type="component" value="Unassembled WGS sequence"/>
</dbReference>
<reference evidence="3" key="1">
    <citation type="submission" date="2021-02" db="EMBL/GenBank/DDBJ databases">
        <authorList>
            <person name="Nowell W R."/>
        </authorList>
    </citation>
    <scope>NUCLEOTIDE SEQUENCE</scope>
</reference>
<evidence type="ECO:0000256" key="1">
    <source>
        <dbReference type="SAM" id="Coils"/>
    </source>
</evidence>
<keyword evidence="1" id="KW-0175">Coiled coil</keyword>
<protein>
    <submittedName>
        <fullName evidence="3">Uncharacterized protein</fullName>
    </submittedName>
</protein>
<evidence type="ECO:0000313" key="4">
    <source>
        <dbReference type="Proteomes" id="UP000681720"/>
    </source>
</evidence>
<feature type="non-terminal residue" evidence="3">
    <location>
        <position position="80"/>
    </location>
</feature>
<evidence type="ECO:0000313" key="2">
    <source>
        <dbReference type="EMBL" id="CAF4211832.1"/>
    </source>
</evidence>
<name>A0A8S2UBX8_9BILA</name>
<comment type="caution">
    <text evidence="3">The sequence shown here is derived from an EMBL/GenBank/DDBJ whole genome shotgun (WGS) entry which is preliminary data.</text>
</comment>
<dbReference type="Proteomes" id="UP000681720">
    <property type="component" value="Unassembled WGS sequence"/>
</dbReference>
<accession>A0A8S2UBX8</accession>
<sequence>MKLKELNDIKQKCYDLENDLENERNKVEFYENQRRKEDQVVKDLIAIKYDIPFTDNIQLQVTTVEKYLKILNFSGKTSSH</sequence>
<gene>
    <name evidence="2" type="ORF">BYL167_LOCUS24043</name>
    <name evidence="3" type="ORF">GIL414_LOCUS27326</name>
</gene>